<comment type="caution">
    <text evidence="1">The sequence shown here is derived from an EMBL/GenBank/DDBJ whole genome shotgun (WGS) entry which is preliminary data.</text>
</comment>
<proteinExistence type="predicted"/>
<dbReference type="EMBL" id="JBDPGJ010000008">
    <property type="protein sequence ID" value="MEX0409272.1"/>
    <property type="molecule type" value="Genomic_DNA"/>
</dbReference>
<dbReference type="Proteomes" id="UP001556692">
    <property type="component" value="Unassembled WGS sequence"/>
</dbReference>
<gene>
    <name evidence="1" type="ORF">ABGN05_26875</name>
</gene>
<sequence length="80" mass="8903">MCPIARRVQVAVAFDRLLRAPDFHGFAGEEHERRFAVTARHLLAYVLATMEIAAADGAASAAFRAKRGRRRRPAQVRSTL</sequence>
<evidence type="ECO:0000313" key="2">
    <source>
        <dbReference type="Proteomes" id="UP001556692"/>
    </source>
</evidence>
<protein>
    <submittedName>
        <fullName evidence="1">Uncharacterized protein</fullName>
    </submittedName>
</protein>
<keyword evidence="2" id="KW-1185">Reference proteome</keyword>
<organism evidence="1 2">
    <name type="scientific">Aquibium pacificus</name>
    <dbReference type="NCBI Taxonomy" id="3153579"/>
    <lineage>
        <taxon>Bacteria</taxon>
        <taxon>Pseudomonadati</taxon>
        <taxon>Pseudomonadota</taxon>
        <taxon>Alphaproteobacteria</taxon>
        <taxon>Hyphomicrobiales</taxon>
        <taxon>Phyllobacteriaceae</taxon>
        <taxon>Aquibium</taxon>
    </lineage>
</organism>
<reference evidence="1 2" key="1">
    <citation type="submission" date="2024-05" db="EMBL/GenBank/DDBJ databases">
        <authorList>
            <person name="Jiang F."/>
        </authorList>
    </citation>
    <scope>NUCLEOTIDE SEQUENCE [LARGE SCALE GENOMIC DNA]</scope>
    <source>
        <strain evidence="1 2">LZ166</strain>
    </source>
</reference>
<evidence type="ECO:0000313" key="1">
    <source>
        <dbReference type="EMBL" id="MEX0409272.1"/>
    </source>
</evidence>
<accession>A0ABV3SR43</accession>
<name>A0ABV3SR43_9HYPH</name>
<dbReference type="RefSeq" id="WP_367957122.1">
    <property type="nucleotide sequence ID" value="NZ_JBDPGJ010000008.1"/>
</dbReference>